<name>A0A0M3QG21_9BACT</name>
<keyword evidence="2" id="KW-1185">Reference proteome</keyword>
<dbReference type="KEGG" id="des:DSOUD_2280"/>
<accession>A0A0M3QG21</accession>
<dbReference type="STRING" id="1603606.DSOUD_2280"/>
<protein>
    <submittedName>
        <fullName evidence="1">Uncharacterized protein</fullName>
    </submittedName>
</protein>
<evidence type="ECO:0000313" key="1">
    <source>
        <dbReference type="EMBL" id="ALC17043.1"/>
    </source>
</evidence>
<dbReference type="AlphaFoldDB" id="A0A0M3QG21"/>
<dbReference type="EMBL" id="CP010802">
    <property type="protein sequence ID" value="ALC17043.1"/>
    <property type="molecule type" value="Genomic_DNA"/>
</dbReference>
<reference evidence="1 2" key="1">
    <citation type="submission" date="2015-07" db="EMBL/GenBank/DDBJ databases">
        <title>Isolation and Genomic Characterization of a Novel Halophilic Metal-Reducing Deltaproteobacterium from the Deep Subsurface.</title>
        <authorList>
            <person name="Badalamenti J.P."/>
            <person name="Summers Z.M."/>
            <person name="Gralnick J.A."/>
            <person name="Bond D.R."/>
        </authorList>
    </citation>
    <scope>NUCLEOTIDE SEQUENCE [LARGE SCALE GENOMIC DNA]</scope>
    <source>
        <strain evidence="1 2">WTL</strain>
    </source>
</reference>
<proteinExistence type="predicted"/>
<evidence type="ECO:0000313" key="2">
    <source>
        <dbReference type="Proteomes" id="UP000057158"/>
    </source>
</evidence>
<gene>
    <name evidence="1" type="ORF">DSOUD_2280</name>
</gene>
<dbReference type="PATRIC" id="fig|1603606.3.peg.2465"/>
<organism evidence="1 2">
    <name type="scientific">Desulfuromonas soudanensis</name>
    <dbReference type="NCBI Taxonomy" id="1603606"/>
    <lineage>
        <taxon>Bacteria</taxon>
        <taxon>Pseudomonadati</taxon>
        <taxon>Thermodesulfobacteriota</taxon>
        <taxon>Desulfuromonadia</taxon>
        <taxon>Desulfuromonadales</taxon>
        <taxon>Desulfuromonadaceae</taxon>
        <taxon>Desulfuromonas</taxon>
    </lineage>
</organism>
<dbReference type="Proteomes" id="UP000057158">
    <property type="component" value="Chromosome"/>
</dbReference>
<sequence>MDLAPQGPGPLGVSGANLSSWKPGLIQVSGQVFIAESAEKVRRTLRRPGTEAFFGLTTRRINGWFHATTRRRDENRCPCFRSLSVAASREAGLGSVFNAESAEKDRRTLRRAEAPDLFFLLPSPSPDGTILTSAEPDNFQCSGANFRPAPLFDRINPEKLPPVPPRIAPGSPKSASPSNFYSLGINWHKKSIFKQRQRGVRVRICPSPPVCKYLNRGFFCPTDFD</sequence>